<evidence type="ECO:0000313" key="10">
    <source>
        <dbReference type="Proteomes" id="UP000316603"/>
    </source>
</evidence>
<sequence>MSGMLLRLVCTAAVAAGTVLAPVPATAAPEPAAPGERSVAALLTELQTLYREAEKATETYNATEERLKEQRAETERLDRALARTRLSLHDSRSAAGRLARQQYQSVSGISPYVRLLLARDPQGALDQGQVIGQLARQRAETVGRLTGAEKQAGELARRAREALADRTALTERRERERDEVRERLRDVEELLASLTAEELAALAELERAEVAKAQEELVASGALSGARPPSEAGDRAVRYAVEQLGKPYEWGAEGPETYDCSGLTSEAWGRAGTPIPRTSQEQWARLERVPLRDLRPGDLVVYFPEATHVALYLGGGMVVQAPRPGARIKVSPIAANPVLGAVRPDPGGRPVPEYVPPELPEGATAGPDEGYAAATAPPATG</sequence>
<dbReference type="GO" id="GO:0008234">
    <property type="term" value="F:cysteine-type peptidase activity"/>
    <property type="evidence" value="ECO:0007669"/>
    <property type="project" value="UniProtKB-KW"/>
</dbReference>
<comment type="caution">
    <text evidence="9">The sequence shown here is derived from an EMBL/GenBank/DDBJ whole genome shotgun (WGS) entry which is preliminary data.</text>
</comment>
<comment type="similarity">
    <text evidence="1">Belongs to the peptidase C40 family.</text>
</comment>
<dbReference type="RefSeq" id="WP_167531738.1">
    <property type="nucleotide sequence ID" value="NZ_BNCE01000001.1"/>
</dbReference>
<gene>
    <name evidence="9" type="ORF">FHX78_112210</name>
</gene>
<keyword evidence="2" id="KW-0645">Protease</keyword>
<dbReference type="EMBL" id="VIWV01000001">
    <property type="protein sequence ID" value="TWF85260.1"/>
    <property type="molecule type" value="Genomic_DNA"/>
</dbReference>
<feature type="coiled-coil region" evidence="5">
    <location>
        <begin position="39"/>
        <end position="80"/>
    </location>
</feature>
<dbReference type="PROSITE" id="PS51935">
    <property type="entry name" value="NLPC_P60"/>
    <property type="match status" value="1"/>
</dbReference>
<accession>A0A561TDR4</accession>
<evidence type="ECO:0000313" key="9">
    <source>
        <dbReference type="EMBL" id="TWF85260.1"/>
    </source>
</evidence>
<keyword evidence="10" id="KW-1185">Reference proteome</keyword>
<evidence type="ECO:0000256" key="3">
    <source>
        <dbReference type="ARBA" id="ARBA00022801"/>
    </source>
</evidence>
<keyword evidence="7" id="KW-0732">Signal</keyword>
<evidence type="ECO:0000256" key="6">
    <source>
        <dbReference type="SAM" id="MobiDB-lite"/>
    </source>
</evidence>
<dbReference type="Pfam" id="PF00877">
    <property type="entry name" value="NLPC_P60"/>
    <property type="match status" value="1"/>
</dbReference>
<dbReference type="GO" id="GO:0006508">
    <property type="term" value="P:proteolysis"/>
    <property type="evidence" value="ECO:0007669"/>
    <property type="project" value="UniProtKB-KW"/>
</dbReference>
<evidence type="ECO:0000256" key="2">
    <source>
        <dbReference type="ARBA" id="ARBA00022670"/>
    </source>
</evidence>
<dbReference type="PANTHER" id="PTHR47359">
    <property type="entry name" value="PEPTIDOGLYCAN DL-ENDOPEPTIDASE CWLO"/>
    <property type="match status" value="1"/>
</dbReference>
<feature type="signal peptide" evidence="7">
    <location>
        <begin position="1"/>
        <end position="27"/>
    </location>
</feature>
<dbReference type="AlphaFoldDB" id="A0A561TDR4"/>
<dbReference type="Gene3D" id="3.90.1720.10">
    <property type="entry name" value="endopeptidase domain like (from Nostoc punctiforme)"/>
    <property type="match status" value="1"/>
</dbReference>
<evidence type="ECO:0000256" key="4">
    <source>
        <dbReference type="ARBA" id="ARBA00022807"/>
    </source>
</evidence>
<proteinExistence type="inferred from homology"/>
<feature type="region of interest" description="Disordered" evidence="6">
    <location>
        <begin position="338"/>
        <end position="381"/>
    </location>
</feature>
<reference evidence="9 10" key="1">
    <citation type="submission" date="2019-06" db="EMBL/GenBank/DDBJ databases">
        <title>Sequencing the genomes of 1000 actinobacteria strains.</title>
        <authorList>
            <person name="Klenk H.-P."/>
        </authorList>
    </citation>
    <scope>NUCLEOTIDE SEQUENCE [LARGE SCALE GENOMIC DNA]</scope>
    <source>
        <strain evidence="9 10">DSM 41695</strain>
    </source>
</reference>
<feature type="coiled-coil region" evidence="5">
    <location>
        <begin position="159"/>
        <end position="216"/>
    </location>
</feature>
<dbReference type="SUPFAM" id="SSF54001">
    <property type="entry name" value="Cysteine proteinases"/>
    <property type="match status" value="1"/>
</dbReference>
<dbReference type="InterPro" id="IPR038765">
    <property type="entry name" value="Papain-like_cys_pep_sf"/>
</dbReference>
<evidence type="ECO:0000256" key="5">
    <source>
        <dbReference type="SAM" id="Coils"/>
    </source>
</evidence>
<feature type="domain" description="NlpC/P60" evidence="8">
    <location>
        <begin position="230"/>
        <end position="351"/>
    </location>
</feature>
<dbReference type="InterPro" id="IPR051794">
    <property type="entry name" value="PG_Endopeptidase_C40"/>
</dbReference>
<keyword evidence="4" id="KW-0788">Thiol protease</keyword>
<dbReference type="Proteomes" id="UP000316603">
    <property type="component" value="Unassembled WGS sequence"/>
</dbReference>
<keyword evidence="5" id="KW-0175">Coiled coil</keyword>
<feature type="compositionally biased region" description="Low complexity" evidence="6">
    <location>
        <begin position="372"/>
        <end position="381"/>
    </location>
</feature>
<evidence type="ECO:0000259" key="8">
    <source>
        <dbReference type="PROSITE" id="PS51935"/>
    </source>
</evidence>
<keyword evidence="3" id="KW-0378">Hydrolase</keyword>
<organism evidence="9 10">
    <name type="scientific">Streptomyces capillispiralis</name>
    <dbReference type="NCBI Taxonomy" id="68182"/>
    <lineage>
        <taxon>Bacteria</taxon>
        <taxon>Bacillati</taxon>
        <taxon>Actinomycetota</taxon>
        <taxon>Actinomycetes</taxon>
        <taxon>Kitasatosporales</taxon>
        <taxon>Streptomycetaceae</taxon>
        <taxon>Streptomyces</taxon>
    </lineage>
</organism>
<feature type="compositionally biased region" description="Pro residues" evidence="6">
    <location>
        <begin position="347"/>
        <end position="359"/>
    </location>
</feature>
<name>A0A561TDR4_9ACTN</name>
<evidence type="ECO:0000256" key="7">
    <source>
        <dbReference type="SAM" id="SignalP"/>
    </source>
</evidence>
<evidence type="ECO:0000256" key="1">
    <source>
        <dbReference type="ARBA" id="ARBA00007074"/>
    </source>
</evidence>
<dbReference type="PANTHER" id="PTHR47359:SF3">
    <property type="entry name" value="NLP_P60 DOMAIN-CONTAINING PROTEIN-RELATED"/>
    <property type="match status" value="1"/>
</dbReference>
<feature type="chain" id="PRO_5022059839" evidence="7">
    <location>
        <begin position="28"/>
        <end position="381"/>
    </location>
</feature>
<protein>
    <submittedName>
        <fullName evidence="9">NlpC/P60 family protein</fullName>
    </submittedName>
</protein>
<dbReference type="InterPro" id="IPR000064">
    <property type="entry name" value="NLP_P60_dom"/>
</dbReference>